<evidence type="ECO:0000256" key="7">
    <source>
        <dbReference type="ARBA" id="ARBA00023027"/>
    </source>
</evidence>
<dbReference type="Proteomes" id="UP000273278">
    <property type="component" value="Chromosome"/>
</dbReference>
<dbReference type="NCBIfam" id="NF010587">
    <property type="entry name" value="PRK13980.1"/>
    <property type="match status" value="1"/>
</dbReference>
<feature type="binding site" evidence="8">
    <location>
        <position position="169"/>
    </location>
    <ligand>
        <name>ATP</name>
        <dbReference type="ChEBI" id="CHEBI:30616"/>
    </ligand>
</feature>
<dbReference type="PANTHER" id="PTHR23090">
    <property type="entry name" value="NH 3 /GLUTAMINE-DEPENDENT NAD + SYNTHETASE"/>
    <property type="match status" value="1"/>
</dbReference>
<dbReference type="Pfam" id="PF02540">
    <property type="entry name" value="NAD_synthase"/>
    <property type="match status" value="1"/>
</dbReference>
<dbReference type="InterPro" id="IPR014729">
    <property type="entry name" value="Rossmann-like_a/b/a_fold"/>
</dbReference>
<dbReference type="GO" id="GO:0005737">
    <property type="term" value="C:cytoplasm"/>
    <property type="evidence" value="ECO:0007669"/>
    <property type="project" value="InterPro"/>
</dbReference>
<accession>A0A3G3II83</accession>
<keyword evidence="3 8" id="KW-0479">Metal-binding</keyword>
<comment type="subunit">
    <text evidence="8">Homodimer.</text>
</comment>
<organism evidence="12 13">
    <name type="scientific">Methanomethylophilus alvi</name>
    <dbReference type="NCBI Taxonomy" id="1291540"/>
    <lineage>
        <taxon>Archaea</taxon>
        <taxon>Methanobacteriati</taxon>
        <taxon>Thermoplasmatota</taxon>
        <taxon>Thermoplasmata</taxon>
        <taxon>Methanomassiliicoccales</taxon>
        <taxon>Methanomethylophilaceae</taxon>
        <taxon>Methanomethylophilus</taxon>
    </lineage>
</organism>
<evidence type="ECO:0000256" key="10">
    <source>
        <dbReference type="RuleBase" id="RU003812"/>
    </source>
</evidence>
<evidence type="ECO:0000259" key="11">
    <source>
        <dbReference type="Pfam" id="PF02540"/>
    </source>
</evidence>
<proteinExistence type="inferred from homology"/>
<dbReference type="AlphaFoldDB" id="A0A3G3II83"/>
<dbReference type="EC" id="6.3.1.5" evidence="8 10"/>
<feature type="domain" description="NAD/GMP synthase" evidence="11">
    <location>
        <begin position="16"/>
        <end position="254"/>
    </location>
</feature>
<evidence type="ECO:0000256" key="5">
    <source>
        <dbReference type="ARBA" id="ARBA00022840"/>
    </source>
</evidence>
<evidence type="ECO:0000256" key="6">
    <source>
        <dbReference type="ARBA" id="ARBA00022842"/>
    </source>
</evidence>
<comment type="pathway">
    <text evidence="8">Cofactor biosynthesis; NAD(+) biosynthesis; NAD(+) from deamido-NAD(+) (ammonia route): step 1/1.</text>
</comment>
<dbReference type="RefSeq" id="WP_015505159.1">
    <property type="nucleotide sequence ID" value="NZ_CAYARL010000031.1"/>
</dbReference>
<feature type="binding site" description="in other chain" evidence="8">
    <location>
        <position position="153"/>
    </location>
    <ligand>
        <name>deamido-NAD(+)</name>
        <dbReference type="ChEBI" id="CHEBI:58437"/>
        <note>ligand shared between two neighboring subunits</note>
    </ligand>
</feature>
<evidence type="ECO:0000256" key="9">
    <source>
        <dbReference type="RuleBase" id="RU003811"/>
    </source>
</evidence>
<feature type="binding site" evidence="8">
    <location>
        <begin position="36"/>
        <end position="43"/>
    </location>
    <ligand>
        <name>ATP</name>
        <dbReference type="ChEBI" id="CHEBI:30616"/>
    </ligand>
</feature>
<comment type="similarity">
    <text evidence="1 8 9">Belongs to the NAD synthetase family.</text>
</comment>
<sequence>MAFKELHKITRADADSLTAFIKESVEKAHAKGAVVGISGGVDSAVVAKLCADALGGENVLCVFMPTAVTPGEDYVQTKAMCKSWNIRYKAISIQSAVDAFSGMLLTGKEAPLEKGNIMARCRMIVLYDKAKKEDYLVIGTTNRSELLMGYMTKFGDGAEDVMPMYNLYKTQVWEMAKVVGVPDEIIEKVPTAGLWEGQTDESEMGITYLDLDKALNVMEQGGSDADMAAAANISEAKAKELRDQVGRMMHKHSPAMIPGQ</sequence>
<evidence type="ECO:0000256" key="2">
    <source>
        <dbReference type="ARBA" id="ARBA00022598"/>
    </source>
</evidence>
<comment type="catalytic activity">
    <reaction evidence="8 10">
        <text>deamido-NAD(+) + NH4(+) + ATP = AMP + diphosphate + NAD(+) + H(+)</text>
        <dbReference type="Rhea" id="RHEA:21188"/>
        <dbReference type="ChEBI" id="CHEBI:15378"/>
        <dbReference type="ChEBI" id="CHEBI:28938"/>
        <dbReference type="ChEBI" id="CHEBI:30616"/>
        <dbReference type="ChEBI" id="CHEBI:33019"/>
        <dbReference type="ChEBI" id="CHEBI:57540"/>
        <dbReference type="ChEBI" id="CHEBI:58437"/>
        <dbReference type="ChEBI" id="CHEBI:456215"/>
        <dbReference type="EC" id="6.3.1.5"/>
    </reaction>
</comment>
<dbReference type="EMBL" id="CP017686">
    <property type="protein sequence ID" value="AYQ55398.1"/>
    <property type="molecule type" value="Genomic_DNA"/>
</dbReference>
<dbReference type="HAMAP" id="MF_00193">
    <property type="entry name" value="NadE_ammonia_dep"/>
    <property type="match status" value="1"/>
</dbReference>
<dbReference type="SUPFAM" id="SSF52402">
    <property type="entry name" value="Adenine nucleotide alpha hydrolases-like"/>
    <property type="match status" value="1"/>
</dbReference>
<dbReference type="OMA" id="FCARLRM"/>
<dbReference type="InterPro" id="IPR003694">
    <property type="entry name" value="NAD_synthase"/>
</dbReference>
<dbReference type="GO" id="GO:0008795">
    <property type="term" value="F:NAD+ synthase activity"/>
    <property type="evidence" value="ECO:0007669"/>
    <property type="project" value="UniProtKB-UniRule"/>
</dbReference>
<keyword evidence="6 8" id="KW-0460">Magnesium</keyword>
<dbReference type="InterPro" id="IPR022926">
    <property type="entry name" value="NH(3)-dep_NAD(+)_synth"/>
</dbReference>
<dbReference type="PANTHER" id="PTHR23090:SF9">
    <property type="entry name" value="GLUTAMINE-DEPENDENT NAD(+) SYNTHETASE"/>
    <property type="match status" value="1"/>
</dbReference>
<dbReference type="GO" id="GO:0046872">
    <property type="term" value="F:metal ion binding"/>
    <property type="evidence" value="ECO:0007669"/>
    <property type="project" value="UniProtKB-KW"/>
</dbReference>
<keyword evidence="7 8" id="KW-0520">NAD</keyword>
<protein>
    <recommendedName>
        <fullName evidence="8 10">NH(3)-dependent NAD(+) synthetase</fullName>
        <ecNumber evidence="8 10">6.3.1.5</ecNumber>
    </recommendedName>
</protein>
<keyword evidence="5 8" id="KW-0067">ATP-binding</keyword>
<comment type="function">
    <text evidence="8">Catalyzes the ATP-dependent amidation of deamido-NAD to form NAD. Uses ammonia as a nitrogen source.</text>
</comment>
<evidence type="ECO:0000256" key="3">
    <source>
        <dbReference type="ARBA" id="ARBA00022723"/>
    </source>
</evidence>
<feature type="binding site" evidence="8">
    <location>
        <position position="42"/>
    </location>
    <ligand>
        <name>Mg(2+)</name>
        <dbReference type="ChEBI" id="CHEBI:18420"/>
    </ligand>
</feature>
<dbReference type="GO" id="GO:0005524">
    <property type="term" value="F:ATP binding"/>
    <property type="evidence" value="ECO:0007669"/>
    <property type="project" value="UniProtKB-UniRule"/>
</dbReference>
<dbReference type="GO" id="GO:0003952">
    <property type="term" value="F:NAD+ synthase (glutamine-hydrolyzing) activity"/>
    <property type="evidence" value="ECO:0007669"/>
    <property type="project" value="InterPro"/>
</dbReference>
<name>A0A3G3II83_9ARCH</name>
<dbReference type="CDD" id="cd00553">
    <property type="entry name" value="NAD_synthase"/>
    <property type="match status" value="1"/>
</dbReference>
<reference evidence="12 13" key="1">
    <citation type="submission" date="2016-10" db="EMBL/GenBank/DDBJ databases">
        <title>Complete genome of the TMA-utilizing, human hosted archaeon Methanomethylophilus alvus Gen. nov, sp. nov., strain Mx-05, derived from a pure culture.</title>
        <authorList>
            <person name="Brugere J.-F."/>
            <person name="Ben Hania W."/>
            <person name="Chaudhary P.P."/>
            <person name="Gaci N."/>
            <person name="Borrel G."/>
            <person name="Cao Van Tuat L."/>
            <person name="Fardeau M.-L."/>
            <person name="Harris H.M.B."/>
            <person name="O'Toole P.W."/>
            <person name="Ollivier B."/>
        </authorList>
    </citation>
    <scope>NUCLEOTIDE SEQUENCE [LARGE SCALE GENOMIC DNA]</scope>
    <source>
        <strain evidence="12 13">Mx-05</strain>
    </source>
</reference>
<dbReference type="GO" id="GO:0009435">
    <property type="term" value="P:NAD+ biosynthetic process"/>
    <property type="evidence" value="ECO:0007669"/>
    <property type="project" value="UniProtKB-UniRule"/>
</dbReference>
<dbReference type="GeneID" id="41322047"/>
<keyword evidence="2 8" id="KW-0436">Ligase</keyword>
<evidence type="ECO:0000256" key="1">
    <source>
        <dbReference type="ARBA" id="ARBA00005859"/>
    </source>
</evidence>
<feature type="binding site" description="in other chain" evidence="8">
    <location>
        <begin position="250"/>
        <end position="251"/>
    </location>
    <ligand>
        <name>deamido-NAD(+)</name>
        <dbReference type="ChEBI" id="CHEBI:58437"/>
        <note>ligand shared between two neighboring subunits</note>
    </ligand>
</feature>
<evidence type="ECO:0000313" key="12">
    <source>
        <dbReference type="EMBL" id="AYQ55398.1"/>
    </source>
</evidence>
<evidence type="ECO:0000256" key="8">
    <source>
        <dbReference type="HAMAP-Rule" id="MF_00193"/>
    </source>
</evidence>
<dbReference type="Gene3D" id="3.40.50.620">
    <property type="entry name" value="HUPs"/>
    <property type="match status" value="1"/>
</dbReference>
<feature type="binding site" evidence="8">
    <location>
        <position position="140"/>
    </location>
    <ligand>
        <name>ATP</name>
        <dbReference type="ChEBI" id="CHEBI:30616"/>
    </ligand>
</feature>
<dbReference type="NCBIfam" id="TIGR00552">
    <property type="entry name" value="nadE"/>
    <property type="match status" value="1"/>
</dbReference>
<feature type="binding site" description="in other chain" evidence="8">
    <location>
        <position position="120"/>
    </location>
    <ligand>
        <name>deamido-NAD(+)</name>
        <dbReference type="ChEBI" id="CHEBI:58437"/>
        <note>ligand shared between two neighboring subunits</note>
    </ligand>
</feature>
<feature type="binding site" evidence="8">
    <location>
        <position position="145"/>
    </location>
    <ligand>
        <name>Mg(2+)</name>
        <dbReference type="ChEBI" id="CHEBI:18420"/>
    </ligand>
</feature>
<feature type="binding site" evidence="8">
    <location>
        <position position="160"/>
    </location>
    <ligand>
        <name>deamido-NAD(+)</name>
        <dbReference type="ChEBI" id="CHEBI:58437"/>
        <note>ligand shared between two neighboring subunits</note>
    </ligand>
</feature>
<feature type="binding site" evidence="8">
    <location>
        <position position="191"/>
    </location>
    <ligand>
        <name>ATP</name>
        <dbReference type="ChEBI" id="CHEBI:30616"/>
    </ligand>
</feature>
<dbReference type="FunFam" id="3.40.50.620:FF:000106">
    <property type="entry name" value="Glutamine-dependent NAD(+) synthetase"/>
    <property type="match status" value="1"/>
</dbReference>
<dbReference type="UniPathway" id="UPA00253">
    <property type="reaction ID" value="UER00333"/>
</dbReference>
<dbReference type="InterPro" id="IPR022310">
    <property type="entry name" value="NAD/GMP_synthase"/>
</dbReference>
<gene>
    <name evidence="8" type="primary">nadE</name>
    <name evidence="12" type="ORF">BKD89_06250</name>
</gene>
<evidence type="ECO:0000313" key="13">
    <source>
        <dbReference type="Proteomes" id="UP000273278"/>
    </source>
</evidence>
<keyword evidence="4 8" id="KW-0547">Nucleotide-binding</keyword>
<evidence type="ECO:0000256" key="4">
    <source>
        <dbReference type="ARBA" id="ARBA00022741"/>
    </source>
</evidence>
<dbReference type="GO" id="GO:0004359">
    <property type="term" value="F:glutaminase activity"/>
    <property type="evidence" value="ECO:0007669"/>
    <property type="project" value="InterPro"/>
</dbReference>